<evidence type="ECO:0000256" key="3">
    <source>
        <dbReference type="ARBA" id="ARBA00022475"/>
    </source>
</evidence>
<keyword evidence="8" id="KW-0418">Kinase</keyword>
<dbReference type="InterPro" id="IPR001996">
    <property type="entry name" value="PTS_IIB_1"/>
</dbReference>
<dbReference type="CDD" id="cd00212">
    <property type="entry name" value="PTS_IIB_glc"/>
    <property type="match status" value="1"/>
</dbReference>
<feature type="transmembrane region" description="Helical" evidence="12">
    <location>
        <begin position="328"/>
        <end position="347"/>
    </location>
</feature>
<dbReference type="GO" id="GO:0090589">
    <property type="term" value="F:protein-phosphocysteine-trehalose phosphotransferase system transporter activity"/>
    <property type="evidence" value="ECO:0007669"/>
    <property type="project" value="TreeGrafter"/>
</dbReference>
<feature type="transmembrane region" description="Helical" evidence="12">
    <location>
        <begin position="240"/>
        <end position="265"/>
    </location>
</feature>
<feature type="transmembrane region" description="Helical" evidence="12">
    <location>
        <begin position="147"/>
        <end position="167"/>
    </location>
</feature>
<feature type="transmembrane region" description="Helical" evidence="12">
    <location>
        <begin position="118"/>
        <end position="141"/>
    </location>
</feature>
<dbReference type="InterPro" id="IPR036878">
    <property type="entry name" value="Glu_permease_IIB"/>
</dbReference>
<dbReference type="Pfam" id="PF02378">
    <property type="entry name" value="PTS_EIIC"/>
    <property type="match status" value="1"/>
</dbReference>
<evidence type="ECO:0000256" key="4">
    <source>
        <dbReference type="ARBA" id="ARBA00022597"/>
    </source>
</evidence>
<feature type="transmembrane region" description="Helical" evidence="12">
    <location>
        <begin position="298"/>
        <end position="316"/>
    </location>
</feature>
<dbReference type="RefSeq" id="WP_143483656.1">
    <property type="nucleotide sequence ID" value="NZ_PDJC01000001.1"/>
</dbReference>
<dbReference type="InterPro" id="IPR011055">
    <property type="entry name" value="Dup_hybrid_motif"/>
</dbReference>
<dbReference type="InterPro" id="IPR018113">
    <property type="entry name" value="PTrfase_EIIB_Cys"/>
</dbReference>
<dbReference type="PROSITE" id="PS51257">
    <property type="entry name" value="PROKAR_LIPOPROTEIN"/>
    <property type="match status" value="1"/>
</dbReference>
<dbReference type="PANTHER" id="PTHR30175">
    <property type="entry name" value="PHOSPHOTRANSFERASE SYSTEM TRANSPORT PROTEIN"/>
    <property type="match status" value="1"/>
</dbReference>
<evidence type="ECO:0000256" key="5">
    <source>
        <dbReference type="ARBA" id="ARBA00022679"/>
    </source>
</evidence>
<keyword evidence="4" id="KW-0762">Sugar transport</keyword>
<dbReference type="NCBIfam" id="TIGR00830">
    <property type="entry name" value="PTBA"/>
    <property type="match status" value="1"/>
</dbReference>
<evidence type="ECO:0000256" key="8">
    <source>
        <dbReference type="ARBA" id="ARBA00022777"/>
    </source>
</evidence>
<feature type="active site" description="Phosphocysteine intermediate; for EIIB activity" evidence="11">
    <location>
        <position position="32"/>
    </location>
</feature>
<dbReference type="Proteomes" id="UP000226079">
    <property type="component" value="Unassembled WGS sequence"/>
</dbReference>
<dbReference type="GO" id="GO:0016301">
    <property type="term" value="F:kinase activity"/>
    <property type="evidence" value="ECO:0007669"/>
    <property type="project" value="UniProtKB-KW"/>
</dbReference>
<evidence type="ECO:0000256" key="12">
    <source>
        <dbReference type="SAM" id="Phobius"/>
    </source>
</evidence>
<evidence type="ECO:0000256" key="2">
    <source>
        <dbReference type="ARBA" id="ARBA00022448"/>
    </source>
</evidence>
<evidence type="ECO:0000256" key="10">
    <source>
        <dbReference type="ARBA" id="ARBA00023136"/>
    </source>
</evidence>
<dbReference type="InterPro" id="IPR003352">
    <property type="entry name" value="PTS_EIIC"/>
</dbReference>
<feature type="transmembrane region" description="Helical" evidence="12">
    <location>
        <begin position="271"/>
        <end position="291"/>
    </location>
</feature>
<dbReference type="SUPFAM" id="SSF55604">
    <property type="entry name" value="Glucose permease domain IIB"/>
    <property type="match status" value="1"/>
</dbReference>
<keyword evidence="2" id="KW-0813">Transport</keyword>
<evidence type="ECO:0000256" key="9">
    <source>
        <dbReference type="ARBA" id="ARBA00022989"/>
    </source>
</evidence>
<dbReference type="PROSITE" id="PS51103">
    <property type="entry name" value="PTS_EIIC_TYPE_1"/>
    <property type="match status" value="1"/>
</dbReference>
<gene>
    <name evidence="16" type="ORF">ATK74_2396</name>
</gene>
<feature type="transmembrane region" description="Helical" evidence="12">
    <location>
        <begin position="203"/>
        <end position="228"/>
    </location>
</feature>
<dbReference type="InterPro" id="IPR050558">
    <property type="entry name" value="PTS_Sugar-Specific_Components"/>
</dbReference>
<feature type="transmembrane region" description="Helical" evidence="12">
    <location>
        <begin position="179"/>
        <end position="197"/>
    </location>
</feature>
<dbReference type="NCBIfam" id="TIGR01995">
    <property type="entry name" value="PTS-II-ABC-beta"/>
    <property type="match status" value="1"/>
</dbReference>
<dbReference type="GO" id="GO:0009401">
    <property type="term" value="P:phosphoenolpyruvate-dependent sugar phosphotransferase system"/>
    <property type="evidence" value="ECO:0007669"/>
    <property type="project" value="UniProtKB-KW"/>
</dbReference>
<name>A0A2A9CW11_9ACTN</name>
<dbReference type="PROSITE" id="PS51098">
    <property type="entry name" value="PTS_EIIB_TYPE_1"/>
    <property type="match status" value="1"/>
</dbReference>
<keyword evidence="3" id="KW-1003">Cell membrane</keyword>
<dbReference type="PROSITE" id="PS00371">
    <property type="entry name" value="PTS_EIIA_TYPE_1_HIS"/>
    <property type="match status" value="1"/>
</dbReference>
<evidence type="ECO:0000256" key="1">
    <source>
        <dbReference type="ARBA" id="ARBA00004651"/>
    </source>
</evidence>
<dbReference type="Pfam" id="PF00358">
    <property type="entry name" value="PTS_EIIA_1"/>
    <property type="match status" value="1"/>
</dbReference>
<feature type="transmembrane region" description="Helical" evidence="12">
    <location>
        <begin position="386"/>
        <end position="407"/>
    </location>
</feature>
<keyword evidence="7 12" id="KW-0812">Transmembrane</keyword>
<dbReference type="GO" id="GO:0008982">
    <property type="term" value="F:protein-N(PI)-phosphohistidine-sugar phosphotransferase activity"/>
    <property type="evidence" value="ECO:0007669"/>
    <property type="project" value="InterPro"/>
</dbReference>
<comment type="subcellular location">
    <subcellularLocation>
        <location evidence="1">Cell membrane</location>
        <topology evidence="1">Multi-pass membrane protein</topology>
    </subcellularLocation>
</comment>
<dbReference type="SUPFAM" id="SSF51261">
    <property type="entry name" value="Duplicated hybrid motif"/>
    <property type="match status" value="1"/>
</dbReference>
<dbReference type="PROSITE" id="PS01035">
    <property type="entry name" value="PTS_EIIB_TYPE_1_CYS"/>
    <property type="match status" value="1"/>
</dbReference>
<evidence type="ECO:0000259" key="14">
    <source>
        <dbReference type="PROSITE" id="PS51098"/>
    </source>
</evidence>
<dbReference type="Gene3D" id="3.30.1360.60">
    <property type="entry name" value="Glucose permease domain IIB"/>
    <property type="match status" value="1"/>
</dbReference>
<keyword evidence="10 12" id="KW-0472">Membrane</keyword>
<dbReference type="PROSITE" id="PS51093">
    <property type="entry name" value="PTS_EIIA_TYPE_1"/>
    <property type="match status" value="1"/>
</dbReference>
<dbReference type="OrthoDB" id="9797715at2"/>
<dbReference type="EMBL" id="PDJC01000001">
    <property type="protein sequence ID" value="PFG17820.1"/>
    <property type="molecule type" value="Genomic_DNA"/>
</dbReference>
<evidence type="ECO:0008006" key="18">
    <source>
        <dbReference type="Google" id="ProtNLM"/>
    </source>
</evidence>
<evidence type="ECO:0000313" key="17">
    <source>
        <dbReference type="Proteomes" id="UP000226079"/>
    </source>
</evidence>
<dbReference type="GO" id="GO:0005886">
    <property type="term" value="C:plasma membrane"/>
    <property type="evidence" value="ECO:0007669"/>
    <property type="project" value="UniProtKB-SubCell"/>
</dbReference>
<evidence type="ECO:0000259" key="13">
    <source>
        <dbReference type="PROSITE" id="PS51093"/>
    </source>
</evidence>
<reference evidence="16 17" key="1">
    <citation type="submission" date="2017-10" db="EMBL/GenBank/DDBJ databases">
        <title>Sequencing the genomes of 1000 actinobacteria strains.</title>
        <authorList>
            <person name="Klenk H.-P."/>
        </authorList>
    </citation>
    <scope>NUCLEOTIDE SEQUENCE [LARGE SCALE GENOMIC DNA]</scope>
    <source>
        <strain evidence="16 17">DSM 15597</strain>
    </source>
</reference>
<feature type="domain" description="PTS EIIB type-1" evidence="14">
    <location>
        <begin position="10"/>
        <end position="92"/>
    </location>
</feature>
<dbReference type="PANTHER" id="PTHR30175:SF1">
    <property type="entry name" value="PTS SYSTEM ARBUTIN-, CELLOBIOSE-, AND SALICIN-SPECIFIC EIIBC COMPONENT-RELATED"/>
    <property type="match status" value="1"/>
</dbReference>
<dbReference type="InterPro" id="IPR013013">
    <property type="entry name" value="PTS_EIIC_1"/>
</dbReference>
<keyword evidence="6" id="KW-0598">Phosphotransferase system</keyword>
<keyword evidence="5" id="KW-0808">Transferase</keyword>
<sequence length="619" mass="63954">MSNERVMSRESFAQAILDRVGGPSNVAALTSCFTRLRFVVKDQSKVRRGELEQLDGVISVVVAAGQLQVVVGNDVPQVRELVEARLPQLVVEDPAPAEPQGNVFDRFINVISAIFQPILWALAGTGLLKAFLMVFSTVGWLDSTTTTYQILNAGADALFYFLPMYLAITAAKRFGANQFVSLTLAGGLLYPSIIALVSSPTPVTFLGIPVVMATYTSSVIPIVVIVWVQSHAERLLKRILPGIIVNFASPALIMLVLFPLSLLTIGPATTYLSQGITAAVSWVYAVSPIAAGSIIGGLAQALVVFGLHWALIAVIINEFGTSGQSFTILPFFAGVTAQTGAVLAVFFRTRNAKLKQVAGPAALSGLLAGISEPAVYGVNLPLRRPFFIGLASAAVGGAVIAASGVTSHAFAVPSLISMPAALGQGSFPVFVAGVVGAMVLAFVLTYLFGVKEPDAGLPTPAPAAQPVASVATTAVLSPLSGASRALSAVGDHVFASGSMGAGVALVPSDGQLYAPVDGVVMACLPHAYGIRTDDGVEVLVHVGIDTVKLQGEVFQPAVSAGDRVVAGEPIGTVDLAAVVAAGFDPTTVIIVTNSAMLSRVTPVAAAEVHPGDTLLEVVR</sequence>
<organism evidence="16 17">
    <name type="scientific">Propionicimonas paludicola</name>
    <dbReference type="NCBI Taxonomy" id="185243"/>
    <lineage>
        <taxon>Bacteria</taxon>
        <taxon>Bacillati</taxon>
        <taxon>Actinomycetota</taxon>
        <taxon>Actinomycetes</taxon>
        <taxon>Propionibacteriales</taxon>
        <taxon>Nocardioidaceae</taxon>
        <taxon>Propionicimonas</taxon>
    </lineage>
</organism>
<feature type="domain" description="PTS EIIA type-1" evidence="13">
    <location>
        <begin position="491"/>
        <end position="593"/>
    </location>
</feature>
<dbReference type="AlphaFoldDB" id="A0A2A9CW11"/>
<dbReference type="Gene3D" id="2.70.70.10">
    <property type="entry name" value="Glucose Permease (Domain IIA)"/>
    <property type="match status" value="1"/>
</dbReference>
<evidence type="ECO:0000256" key="11">
    <source>
        <dbReference type="PROSITE-ProRule" id="PRU00421"/>
    </source>
</evidence>
<proteinExistence type="predicted"/>
<dbReference type="Pfam" id="PF00367">
    <property type="entry name" value="PTS_EIIB"/>
    <property type="match status" value="1"/>
</dbReference>
<protein>
    <recommendedName>
        <fullName evidence="18">PTS system beta-glucosides-specific IIC component</fullName>
    </recommendedName>
</protein>
<evidence type="ECO:0000256" key="6">
    <source>
        <dbReference type="ARBA" id="ARBA00022683"/>
    </source>
</evidence>
<feature type="transmembrane region" description="Helical" evidence="12">
    <location>
        <begin position="427"/>
        <end position="448"/>
    </location>
</feature>
<dbReference type="GO" id="GO:0015771">
    <property type="term" value="P:trehalose transport"/>
    <property type="evidence" value="ECO:0007669"/>
    <property type="project" value="TreeGrafter"/>
</dbReference>
<evidence type="ECO:0000313" key="16">
    <source>
        <dbReference type="EMBL" id="PFG17820.1"/>
    </source>
</evidence>
<comment type="caution">
    <text evidence="16">The sequence shown here is derived from an EMBL/GenBank/DDBJ whole genome shotgun (WGS) entry which is preliminary data.</text>
</comment>
<keyword evidence="17" id="KW-1185">Reference proteome</keyword>
<dbReference type="InterPro" id="IPR001127">
    <property type="entry name" value="PTS_EIIA_1_perm"/>
</dbReference>
<evidence type="ECO:0000256" key="7">
    <source>
        <dbReference type="ARBA" id="ARBA00022692"/>
    </source>
</evidence>
<keyword evidence="9 12" id="KW-1133">Transmembrane helix</keyword>
<feature type="domain" description="PTS EIIC type-1" evidence="15">
    <location>
        <begin position="109"/>
        <end position="464"/>
    </location>
</feature>
<accession>A0A2A9CW11</accession>
<evidence type="ECO:0000259" key="15">
    <source>
        <dbReference type="PROSITE" id="PS51103"/>
    </source>
</evidence>
<dbReference type="InterPro" id="IPR011297">
    <property type="entry name" value="PTS_IIABC_b_glu"/>
</dbReference>